<sequence length="409" mass="44618">MKRVLFTLAISSVVFLTSCSSDDDATGTEMDEAIVIDNPASYSFERNGETTVSFGGQTTRILMAQELLGAFTTNTNTAETLKSIYAHEEGAADFEDADLNASDKSLRSKTAASVDYFSTNATDQALIRADFESWIDGQVNDVFTNWNVTAEAGVAGQLADGEKTRYINAQGLEYNQLFAKGLIGALMTDQALNNYLSTAVLDEGSSREDNDAGTVLEGSSYTNMEHKWDEAYGYIYGLNADASNPNADLGADSFLNEYIGKLEEDPDFAGIADEIFQAFKLGRAAIVAGDYDIRDAQAEIIREKISLVPAVRGVFYMQRAKATLADAVPNYASAFHALSEAYGFIYSLRFTRKPGTDAPYFSKEESNELLEELMEDGVNGLWDVEAETIDEICEDIAERFGFTVAQAGE</sequence>
<evidence type="ECO:0000313" key="2">
    <source>
        <dbReference type="Proteomes" id="UP000740413"/>
    </source>
</evidence>
<organism evidence="1 2">
    <name type="scientific">Zobellia barbeyronii</name>
    <dbReference type="NCBI Taxonomy" id="2748009"/>
    <lineage>
        <taxon>Bacteria</taxon>
        <taxon>Pseudomonadati</taxon>
        <taxon>Bacteroidota</taxon>
        <taxon>Flavobacteriia</taxon>
        <taxon>Flavobacteriales</taxon>
        <taxon>Flavobacteriaceae</taxon>
        <taxon>Zobellia</taxon>
    </lineage>
</organism>
<accession>A0ABS5WFF0</accession>
<dbReference type="PROSITE" id="PS51257">
    <property type="entry name" value="PROKAR_LIPOPROTEIN"/>
    <property type="match status" value="1"/>
</dbReference>
<proteinExistence type="predicted"/>
<keyword evidence="2" id="KW-1185">Reference proteome</keyword>
<dbReference type="Proteomes" id="UP000740413">
    <property type="component" value="Unassembled WGS sequence"/>
</dbReference>
<dbReference type="RefSeq" id="WP_214612197.1">
    <property type="nucleotide sequence ID" value="NZ_JACATN010000004.1"/>
</dbReference>
<comment type="caution">
    <text evidence="1">The sequence shown here is derived from an EMBL/GenBank/DDBJ whole genome shotgun (WGS) entry which is preliminary data.</text>
</comment>
<protein>
    <submittedName>
        <fullName evidence="1">DUF4856 domain-containing protein</fullName>
    </submittedName>
</protein>
<dbReference type="EMBL" id="JACATN010000004">
    <property type="protein sequence ID" value="MBT2162111.1"/>
    <property type="molecule type" value="Genomic_DNA"/>
</dbReference>
<reference evidence="2" key="1">
    <citation type="submission" date="2023-07" db="EMBL/GenBank/DDBJ databases">
        <title>Zobellia barbeyronii sp. nov., a new marine flavobacterium, isolated from green and red algae.</title>
        <authorList>
            <person name="Nedashkovskaya O.I."/>
            <person name="Otstavnykh N."/>
            <person name="Zhukova N."/>
            <person name="Guzev K."/>
            <person name="Chausova V."/>
            <person name="Tekutyeva L."/>
            <person name="Mikhailov V."/>
            <person name="Isaeva M."/>
        </authorList>
    </citation>
    <scope>NUCLEOTIDE SEQUENCE [LARGE SCALE GENOMIC DNA]</scope>
    <source>
        <strain evidence="2">KMM 6746</strain>
    </source>
</reference>
<evidence type="ECO:0000313" key="1">
    <source>
        <dbReference type="EMBL" id="MBT2162111.1"/>
    </source>
</evidence>
<dbReference type="InterPro" id="IPR032331">
    <property type="entry name" value="DUF4856"/>
</dbReference>
<gene>
    <name evidence="1" type="ORF">HW347_12620</name>
</gene>
<name>A0ABS5WFF0_9FLAO</name>
<dbReference type="Pfam" id="PF16148">
    <property type="entry name" value="DUF4856"/>
    <property type="match status" value="1"/>
</dbReference>